<gene>
    <name evidence="1" type="ORF">ACFQ1S_47090</name>
</gene>
<name>A0ABW3MRE3_9PSEU</name>
<protein>
    <submittedName>
        <fullName evidence="1">Pilus assembly protein</fullName>
    </submittedName>
</protein>
<keyword evidence="2" id="KW-1185">Reference proteome</keyword>
<organism evidence="1 2">
    <name type="scientific">Kibdelosporangium lantanae</name>
    <dbReference type="NCBI Taxonomy" id="1497396"/>
    <lineage>
        <taxon>Bacteria</taxon>
        <taxon>Bacillati</taxon>
        <taxon>Actinomycetota</taxon>
        <taxon>Actinomycetes</taxon>
        <taxon>Pseudonocardiales</taxon>
        <taxon>Pseudonocardiaceae</taxon>
        <taxon>Kibdelosporangium</taxon>
    </lineage>
</organism>
<proteinExistence type="predicted"/>
<evidence type="ECO:0000313" key="1">
    <source>
        <dbReference type="EMBL" id="MFD1052633.1"/>
    </source>
</evidence>
<dbReference type="EMBL" id="JBHTIS010004597">
    <property type="protein sequence ID" value="MFD1052633.1"/>
    <property type="molecule type" value="Genomic_DNA"/>
</dbReference>
<sequence>VAAAAARSASIARTANQAEHDASATAHQVLAEQKLHCQRTTVTVDTSAFSVPLGQAASVRVEVTCSITDSGLIVSDSFVSPLDPYRGRT</sequence>
<accession>A0ABW3MRE3</accession>
<evidence type="ECO:0000313" key="2">
    <source>
        <dbReference type="Proteomes" id="UP001597045"/>
    </source>
</evidence>
<feature type="non-terminal residue" evidence="1">
    <location>
        <position position="1"/>
    </location>
</feature>
<reference evidence="2" key="1">
    <citation type="journal article" date="2019" name="Int. J. Syst. Evol. Microbiol.">
        <title>The Global Catalogue of Microorganisms (GCM) 10K type strain sequencing project: providing services to taxonomists for standard genome sequencing and annotation.</title>
        <authorList>
            <consortium name="The Broad Institute Genomics Platform"/>
            <consortium name="The Broad Institute Genome Sequencing Center for Infectious Disease"/>
            <person name="Wu L."/>
            <person name="Ma J."/>
        </authorList>
    </citation>
    <scope>NUCLEOTIDE SEQUENCE [LARGE SCALE GENOMIC DNA]</scope>
    <source>
        <strain evidence="2">JCM 31486</strain>
    </source>
</reference>
<comment type="caution">
    <text evidence="1">The sequence shown here is derived from an EMBL/GenBank/DDBJ whole genome shotgun (WGS) entry which is preliminary data.</text>
</comment>
<dbReference type="Proteomes" id="UP001597045">
    <property type="component" value="Unassembled WGS sequence"/>
</dbReference>